<name>A0A4Y7QFR5_9AGAM</name>
<keyword evidence="1" id="KW-0472">Membrane</keyword>
<keyword evidence="3" id="KW-1185">Reference proteome</keyword>
<feature type="non-terminal residue" evidence="2">
    <location>
        <position position="1"/>
    </location>
</feature>
<dbReference type="AlphaFoldDB" id="A0A4Y7QFR5"/>
<gene>
    <name evidence="2" type="ORF">BD410DRAFT_783942</name>
</gene>
<organism evidence="2 3">
    <name type="scientific">Rickenella mellea</name>
    <dbReference type="NCBI Taxonomy" id="50990"/>
    <lineage>
        <taxon>Eukaryota</taxon>
        <taxon>Fungi</taxon>
        <taxon>Dikarya</taxon>
        <taxon>Basidiomycota</taxon>
        <taxon>Agaricomycotina</taxon>
        <taxon>Agaricomycetes</taxon>
        <taxon>Hymenochaetales</taxon>
        <taxon>Rickenellaceae</taxon>
        <taxon>Rickenella</taxon>
    </lineage>
</organism>
<dbReference type="EMBL" id="ML170162">
    <property type="protein sequence ID" value="TDL25942.1"/>
    <property type="molecule type" value="Genomic_DNA"/>
</dbReference>
<feature type="transmembrane region" description="Helical" evidence="1">
    <location>
        <begin position="87"/>
        <end position="109"/>
    </location>
</feature>
<keyword evidence="1" id="KW-1133">Transmembrane helix</keyword>
<proteinExistence type="predicted"/>
<evidence type="ECO:0000313" key="2">
    <source>
        <dbReference type="EMBL" id="TDL25942.1"/>
    </source>
</evidence>
<dbReference type="Proteomes" id="UP000294933">
    <property type="component" value="Unassembled WGS sequence"/>
</dbReference>
<dbReference type="VEuPathDB" id="FungiDB:BD410DRAFT_783942"/>
<evidence type="ECO:0000313" key="3">
    <source>
        <dbReference type="Proteomes" id="UP000294933"/>
    </source>
</evidence>
<evidence type="ECO:0000256" key="1">
    <source>
        <dbReference type="SAM" id="Phobius"/>
    </source>
</evidence>
<reference evidence="2 3" key="1">
    <citation type="submission" date="2018-06" db="EMBL/GenBank/DDBJ databases">
        <title>A transcriptomic atlas of mushroom development highlights an independent origin of complex multicellularity.</title>
        <authorList>
            <consortium name="DOE Joint Genome Institute"/>
            <person name="Krizsan K."/>
            <person name="Almasi E."/>
            <person name="Merenyi Z."/>
            <person name="Sahu N."/>
            <person name="Viragh M."/>
            <person name="Koszo T."/>
            <person name="Mondo S."/>
            <person name="Kiss B."/>
            <person name="Balint B."/>
            <person name="Kues U."/>
            <person name="Barry K."/>
            <person name="Hegedus J.C."/>
            <person name="Henrissat B."/>
            <person name="Johnson J."/>
            <person name="Lipzen A."/>
            <person name="Ohm R."/>
            <person name="Nagy I."/>
            <person name="Pangilinan J."/>
            <person name="Yan J."/>
            <person name="Xiong Y."/>
            <person name="Grigoriev I.V."/>
            <person name="Hibbett D.S."/>
            <person name="Nagy L.G."/>
        </authorList>
    </citation>
    <scope>NUCLEOTIDE SEQUENCE [LARGE SCALE GENOMIC DNA]</scope>
    <source>
        <strain evidence="2 3">SZMC22713</strain>
    </source>
</reference>
<accession>A0A4Y7QFR5</accession>
<sequence length="149" mass="16441">MRSKAINIANWMRAQLGLPLIETGKLAGPDGAHPRVGVTTITHIIPVVDGPTAPGGHIRYHKMAQHRNFLGRLHHALMILGPWEGRILAFVIGCGIGSLLRMFWVLAVVSFRSFSPSAREEVVDIVFDESEDSTLPPPKYIDEKVDLVE</sequence>
<protein>
    <submittedName>
        <fullName evidence="2">Uncharacterized protein</fullName>
    </submittedName>
</protein>
<dbReference type="OrthoDB" id="3233375at2759"/>
<keyword evidence="1" id="KW-0812">Transmembrane</keyword>